<name>A0A4S4E1S3_CAMSN</name>
<dbReference type="Gene3D" id="1.20.1280.170">
    <property type="entry name" value="Exocyst complex component Exo70"/>
    <property type="match status" value="1"/>
</dbReference>
<dbReference type="Pfam" id="PF03081">
    <property type="entry name" value="Exo70_C"/>
    <property type="match status" value="1"/>
</dbReference>
<reference evidence="5 6" key="1">
    <citation type="journal article" date="2018" name="Proc. Natl. Acad. Sci. U.S.A.">
        <title>Draft genome sequence of Camellia sinensis var. sinensis provides insights into the evolution of the tea genome and tea quality.</title>
        <authorList>
            <person name="Wei C."/>
            <person name="Yang H."/>
            <person name="Wang S."/>
            <person name="Zhao J."/>
            <person name="Liu C."/>
            <person name="Gao L."/>
            <person name="Xia E."/>
            <person name="Lu Y."/>
            <person name="Tai Y."/>
            <person name="She G."/>
            <person name="Sun J."/>
            <person name="Cao H."/>
            <person name="Tong W."/>
            <person name="Gao Q."/>
            <person name="Li Y."/>
            <person name="Deng W."/>
            <person name="Jiang X."/>
            <person name="Wang W."/>
            <person name="Chen Q."/>
            <person name="Zhang S."/>
            <person name="Li H."/>
            <person name="Wu J."/>
            <person name="Wang P."/>
            <person name="Li P."/>
            <person name="Shi C."/>
            <person name="Zheng F."/>
            <person name="Jian J."/>
            <person name="Huang B."/>
            <person name="Shan D."/>
            <person name="Shi M."/>
            <person name="Fang C."/>
            <person name="Yue Y."/>
            <person name="Li F."/>
            <person name="Li D."/>
            <person name="Wei S."/>
            <person name="Han B."/>
            <person name="Jiang C."/>
            <person name="Yin Y."/>
            <person name="Xia T."/>
            <person name="Zhang Z."/>
            <person name="Bennetzen J.L."/>
            <person name="Zhao S."/>
            <person name="Wan X."/>
        </authorList>
    </citation>
    <scope>NUCLEOTIDE SEQUENCE [LARGE SCALE GENOMIC DNA]</scope>
    <source>
        <strain evidence="6">cv. Shuchazao</strain>
        <tissue evidence="5">Leaf</tissue>
    </source>
</reference>
<evidence type="ECO:0000259" key="4">
    <source>
        <dbReference type="Pfam" id="PF03081"/>
    </source>
</evidence>
<dbReference type="InterPro" id="IPR016159">
    <property type="entry name" value="Cullin_repeat-like_dom_sf"/>
</dbReference>
<dbReference type="STRING" id="542762.A0A4S4E1S3"/>
<evidence type="ECO:0000313" key="5">
    <source>
        <dbReference type="EMBL" id="THG09185.1"/>
    </source>
</evidence>
<comment type="similarity">
    <text evidence="1 3">Belongs to the EXO70 family.</text>
</comment>
<accession>A0A4S4E1S3</accession>
<evidence type="ECO:0000256" key="3">
    <source>
        <dbReference type="RuleBase" id="RU365026"/>
    </source>
</evidence>
<dbReference type="SUPFAM" id="SSF74788">
    <property type="entry name" value="Cullin repeat-like"/>
    <property type="match status" value="1"/>
</dbReference>
<dbReference type="InterPro" id="IPR046364">
    <property type="entry name" value="Exo70_C"/>
</dbReference>
<feature type="domain" description="Exocyst complex subunit Exo70 C-terminal" evidence="4">
    <location>
        <begin position="1"/>
        <end position="316"/>
    </location>
</feature>
<dbReference type="GO" id="GO:0000145">
    <property type="term" value="C:exocyst"/>
    <property type="evidence" value="ECO:0007669"/>
    <property type="project" value="InterPro"/>
</dbReference>
<proteinExistence type="inferred from homology"/>
<dbReference type="PANTHER" id="PTHR12542:SF49">
    <property type="entry name" value="EXOCYST SUBUNIT EXO70 FAMILY PROTEIN"/>
    <property type="match status" value="1"/>
</dbReference>
<evidence type="ECO:0000256" key="1">
    <source>
        <dbReference type="ARBA" id="ARBA00006756"/>
    </source>
</evidence>
<dbReference type="Proteomes" id="UP000306102">
    <property type="component" value="Unassembled WGS sequence"/>
</dbReference>
<evidence type="ECO:0000256" key="2">
    <source>
        <dbReference type="ARBA" id="ARBA00022448"/>
    </source>
</evidence>
<evidence type="ECO:0000313" key="6">
    <source>
        <dbReference type="Proteomes" id="UP000306102"/>
    </source>
</evidence>
<protein>
    <recommendedName>
        <fullName evidence="3">Exocyst subunit Exo70 family protein</fullName>
    </recommendedName>
</protein>
<gene>
    <name evidence="5" type="ORF">TEA_017906</name>
</gene>
<dbReference type="GO" id="GO:0006887">
    <property type="term" value="P:exocytosis"/>
    <property type="evidence" value="ECO:0007669"/>
    <property type="project" value="UniProtKB-KW"/>
</dbReference>
<dbReference type="GO" id="GO:0005546">
    <property type="term" value="F:phosphatidylinositol-4,5-bisphosphate binding"/>
    <property type="evidence" value="ECO:0007669"/>
    <property type="project" value="InterPro"/>
</dbReference>
<sequence length="437" mass="49907">MLQLLNVGEAIAFSPYRPERLFCILDMNAVLADLGPDIDALYANEIGSCVRNKCQDVLRRLGDCVKATLIGFKHDVVSSISTNVFSGGGFHHLISYVLNYIGNLTDYSESLNLLLEDGNREDTVLFSPDLNEVSEEDDVSGSLMSPYFQSLISILECNLEDKSKLYKDDSLLHLFLMNNIHYMAQKVKSCELRTILRDEWIRKQNGKFRQHAMNYERATWSSILSLLGDEGIHNTGSNSISKTLLKERLQSSYVSFEEVYESQTGWLIPDKQLREDLRISTSQKVIPAYRSFVGRYTCYLEEKNIKYSADDLQNHLFDLFERSPRSLHNFHRKANTVPMAKQTFFFIDRTYKEVLDNDVRPRKNLHAFISNAYPPPFIQVMDVFTNYQPLDQESANCKPLDQEFAKMDLGSSSSASKLSVWDEATLSSYNNTSNSTG</sequence>
<comment type="function">
    <text evidence="3">Component of the exocyst complex.</text>
</comment>
<organism evidence="5 6">
    <name type="scientific">Camellia sinensis var. sinensis</name>
    <name type="common">China tea</name>
    <dbReference type="NCBI Taxonomy" id="542762"/>
    <lineage>
        <taxon>Eukaryota</taxon>
        <taxon>Viridiplantae</taxon>
        <taxon>Streptophyta</taxon>
        <taxon>Embryophyta</taxon>
        <taxon>Tracheophyta</taxon>
        <taxon>Spermatophyta</taxon>
        <taxon>Magnoliopsida</taxon>
        <taxon>eudicotyledons</taxon>
        <taxon>Gunneridae</taxon>
        <taxon>Pentapetalae</taxon>
        <taxon>asterids</taxon>
        <taxon>Ericales</taxon>
        <taxon>Theaceae</taxon>
        <taxon>Camellia</taxon>
    </lineage>
</organism>
<keyword evidence="3" id="KW-0653">Protein transport</keyword>
<dbReference type="AlphaFoldDB" id="A0A4S4E1S3"/>
<keyword evidence="6" id="KW-1185">Reference proteome</keyword>
<keyword evidence="2 3" id="KW-0813">Transport</keyword>
<dbReference type="InterPro" id="IPR004140">
    <property type="entry name" value="Exo70"/>
</dbReference>
<dbReference type="PANTHER" id="PTHR12542">
    <property type="entry name" value="EXOCYST COMPLEX PROTEIN EXO70"/>
    <property type="match status" value="1"/>
</dbReference>
<dbReference type="EMBL" id="SDRB02008695">
    <property type="protein sequence ID" value="THG09185.1"/>
    <property type="molecule type" value="Genomic_DNA"/>
</dbReference>
<comment type="caution">
    <text evidence="5">The sequence shown here is derived from an EMBL/GenBank/DDBJ whole genome shotgun (WGS) entry which is preliminary data.</text>
</comment>
<dbReference type="GO" id="GO:0015031">
    <property type="term" value="P:protein transport"/>
    <property type="evidence" value="ECO:0007669"/>
    <property type="project" value="UniProtKB-KW"/>
</dbReference>
<keyword evidence="3" id="KW-0268">Exocytosis</keyword>